<proteinExistence type="predicted"/>
<dbReference type="InterPro" id="IPR016032">
    <property type="entry name" value="Sig_transdc_resp-reg_C-effctor"/>
</dbReference>
<evidence type="ECO:0000256" key="3">
    <source>
        <dbReference type="SAM" id="Phobius"/>
    </source>
</evidence>
<keyword evidence="3" id="KW-1133">Transmembrane helix</keyword>
<evidence type="ECO:0000259" key="4">
    <source>
        <dbReference type="PROSITE" id="PS51755"/>
    </source>
</evidence>
<dbReference type="Gene3D" id="1.25.40.10">
    <property type="entry name" value="Tetratricopeptide repeat domain"/>
    <property type="match status" value="1"/>
</dbReference>
<dbReference type="SUPFAM" id="SSF46894">
    <property type="entry name" value="C-terminal effector domain of the bipartite response regulators"/>
    <property type="match status" value="1"/>
</dbReference>
<keyword evidence="6" id="KW-1185">Reference proteome</keyword>
<keyword evidence="3" id="KW-0472">Membrane</keyword>
<evidence type="ECO:0000256" key="1">
    <source>
        <dbReference type="ARBA" id="ARBA00023125"/>
    </source>
</evidence>
<dbReference type="AlphaFoldDB" id="A0AAE9Z059"/>
<reference evidence="5 6" key="2">
    <citation type="journal article" date="2022" name="Mar. Drugs">
        <title>Bioassay-Guided Fractionation Leads to the Detection of Cholic Acid Generated by the Rare Thalassomonas sp.</title>
        <authorList>
            <person name="Pheiffer F."/>
            <person name="Schneider Y.K."/>
            <person name="Hansen E.H."/>
            <person name="Andersen J.H."/>
            <person name="Isaksson J."/>
            <person name="Busche T."/>
            <person name="R C."/>
            <person name="Kalinowski J."/>
            <person name="Zyl L.V."/>
            <person name="Trindade M."/>
        </authorList>
    </citation>
    <scope>NUCLEOTIDE SEQUENCE [LARGE SCALE GENOMIC DNA]</scope>
    <source>
        <strain evidence="5 6">XOM25</strain>
    </source>
</reference>
<dbReference type="Proteomes" id="UP000032352">
    <property type="component" value="Chromosome"/>
</dbReference>
<reference evidence="5 6" key="1">
    <citation type="journal article" date="2015" name="Genome Announc.">
        <title>Draft Genome Sequences of Marine Isolates of Thalassomonas viridans and Thalassomonas actiniarum.</title>
        <authorList>
            <person name="Olonade I."/>
            <person name="van Zyl L.J."/>
            <person name="Trindade M."/>
        </authorList>
    </citation>
    <scope>NUCLEOTIDE SEQUENCE [LARGE SCALE GENOMIC DNA]</scope>
    <source>
        <strain evidence="5 6">XOM25</strain>
    </source>
</reference>
<dbReference type="GO" id="GO:0003677">
    <property type="term" value="F:DNA binding"/>
    <property type="evidence" value="ECO:0007669"/>
    <property type="project" value="UniProtKB-UniRule"/>
</dbReference>
<evidence type="ECO:0000256" key="2">
    <source>
        <dbReference type="PROSITE-ProRule" id="PRU01091"/>
    </source>
</evidence>
<accession>A0AAE9Z059</accession>
<dbReference type="RefSeq" id="WP_053046376.1">
    <property type="nucleotide sequence ID" value="NZ_CP059733.1"/>
</dbReference>
<dbReference type="PROSITE" id="PS51755">
    <property type="entry name" value="OMPR_PHOB"/>
    <property type="match status" value="1"/>
</dbReference>
<dbReference type="GO" id="GO:0006355">
    <property type="term" value="P:regulation of DNA-templated transcription"/>
    <property type="evidence" value="ECO:0007669"/>
    <property type="project" value="InterPro"/>
</dbReference>
<sequence length="610" mass="69612">MEVKFADYRFLREQLVLYKQDELIPLKSNQALLLDFFLSDPERIHSKDAIMDSVWQGKVVSEQVVFQTISQLRAVLGDKAIRTFSKKGYQWQLPILPEHNSVPVEAAEQPVVEGSAKERKFSLAWLGVFFILLVISGFIYSIQSPGNKPVSLHLLDSGNNGGPSQPVFKQILSGALEQNEAFVFQEKPLDISVRQAFSAPKLTWQQADLAADNWLIWGDTYTSEQGIFLNFGLSRDNTRWQGYLFAENARKLAHKLAQRLDELQVIGLFSAVNERLDINQLMSMQQVADKDPDLLLLLAKHYISIQQLDVALTYLQKLANLDSSYASRPYQAHAQWYRGKIYKMRRQHLQAANSLETMSAVLADTPLWPLNFHNIKTKAWLAYEQTNYDVMFATLEQGIKLGRKQADALTLFELHIIYSILAQKTGEDHQKYHHLNEAQALLLKHKLDDSNLAVVYYHFALFTEDNSKAIPYLERILTLPRTAQNYWVLDNAFEMLVNHRLEQQDFTGALAMFSGVADSLKKQVLKAKVMQARQEPEQAKPLLQKAFERARLEYDIGTGLQAALMLYQLSTGQPKARAEYLAYLESNAKPGWLRQHNVVLASELQPQPSD</sequence>
<dbReference type="KEGG" id="tvd:SG34_019785"/>
<protein>
    <submittedName>
        <fullName evidence="5">Winged helix-turn-helix domain-containing protein</fullName>
    </submittedName>
</protein>
<dbReference type="Gene3D" id="1.10.10.10">
    <property type="entry name" value="Winged helix-like DNA-binding domain superfamily/Winged helix DNA-binding domain"/>
    <property type="match status" value="1"/>
</dbReference>
<organism evidence="5 6">
    <name type="scientific">Thalassomonas viridans</name>
    <dbReference type="NCBI Taxonomy" id="137584"/>
    <lineage>
        <taxon>Bacteria</taxon>
        <taxon>Pseudomonadati</taxon>
        <taxon>Pseudomonadota</taxon>
        <taxon>Gammaproteobacteria</taxon>
        <taxon>Alteromonadales</taxon>
        <taxon>Colwelliaceae</taxon>
        <taxon>Thalassomonas</taxon>
    </lineage>
</organism>
<name>A0AAE9Z059_9GAMM</name>
<keyword evidence="3" id="KW-0812">Transmembrane</keyword>
<gene>
    <name evidence="5" type="ORF">SG34_019785</name>
</gene>
<keyword evidence="1 2" id="KW-0238">DNA-binding</keyword>
<dbReference type="InterPro" id="IPR011990">
    <property type="entry name" value="TPR-like_helical_dom_sf"/>
</dbReference>
<feature type="DNA-binding region" description="OmpR/PhoB-type" evidence="2">
    <location>
        <begin position="1"/>
        <end position="93"/>
    </location>
</feature>
<dbReference type="InterPro" id="IPR001867">
    <property type="entry name" value="OmpR/PhoB-type_DNA-bd"/>
</dbReference>
<feature type="transmembrane region" description="Helical" evidence="3">
    <location>
        <begin position="123"/>
        <end position="142"/>
    </location>
</feature>
<dbReference type="SUPFAM" id="SSF48452">
    <property type="entry name" value="TPR-like"/>
    <property type="match status" value="1"/>
</dbReference>
<dbReference type="InterPro" id="IPR036388">
    <property type="entry name" value="WH-like_DNA-bd_sf"/>
</dbReference>
<evidence type="ECO:0000313" key="6">
    <source>
        <dbReference type="Proteomes" id="UP000032352"/>
    </source>
</evidence>
<evidence type="ECO:0000313" key="5">
    <source>
        <dbReference type="EMBL" id="WDE03609.1"/>
    </source>
</evidence>
<dbReference type="EMBL" id="CP059733">
    <property type="protein sequence ID" value="WDE03609.1"/>
    <property type="molecule type" value="Genomic_DNA"/>
</dbReference>
<dbReference type="Pfam" id="PF00486">
    <property type="entry name" value="Trans_reg_C"/>
    <property type="match status" value="1"/>
</dbReference>
<feature type="domain" description="OmpR/PhoB-type" evidence="4">
    <location>
        <begin position="1"/>
        <end position="93"/>
    </location>
</feature>
<dbReference type="GO" id="GO:0000160">
    <property type="term" value="P:phosphorelay signal transduction system"/>
    <property type="evidence" value="ECO:0007669"/>
    <property type="project" value="InterPro"/>
</dbReference>
<dbReference type="SMART" id="SM00862">
    <property type="entry name" value="Trans_reg_C"/>
    <property type="match status" value="1"/>
</dbReference>